<keyword evidence="2" id="KW-0238">DNA-binding</keyword>
<dbReference type="PANTHER" id="PTHR33164:SF57">
    <property type="entry name" value="MARR-FAMILY TRANSCRIPTIONAL REGULATOR"/>
    <property type="match status" value="1"/>
</dbReference>
<feature type="domain" description="HTH marR-type" evidence="4">
    <location>
        <begin position="24"/>
        <end position="162"/>
    </location>
</feature>
<dbReference type="Proteomes" id="UP001183176">
    <property type="component" value="Unassembled WGS sequence"/>
</dbReference>
<dbReference type="InterPro" id="IPR036390">
    <property type="entry name" value="WH_DNA-bd_sf"/>
</dbReference>
<dbReference type="Pfam" id="PF12802">
    <property type="entry name" value="MarR_2"/>
    <property type="match status" value="1"/>
</dbReference>
<dbReference type="InterPro" id="IPR000835">
    <property type="entry name" value="HTH_MarR-typ"/>
</dbReference>
<gene>
    <name evidence="5" type="ORF">RM423_05915</name>
</gene>
<dbReference type="SUPFAM" id="SSF46785">
    <property type="entry name" value="Winged helix' DNA-binding domain"/>
    <property type="match status" value="1"/>
</dbReference>
<keyword evidence="3" id="KW-0804">Transcription</keyword>
<dbReference type="InterPro" id="IPR039422">
    <property type="entry name" value="MarR/SlyA-like"/>
</dbReference>
<evidence type="ECO:0000313" key="6">
    <source>
        <dbReference type="Proteomes" id="UP001183176"/>
    </source>
</evidence>
<evidence type="ECO:0000256" key="3">
    <source>
        <dbReference type="ARBA" id="ARBA00023163"/>
    </source>
</evidence>
<sequence length="182" mass="20359">MKQTSNSPEAVETRACVENGALAGQELLEPIAHVEREFGILMMNLTRYKHQVNGNRLDRMALMVLGTLAYCGPSRLTTVAEYTGFDPSTVSRQVADLERAGLLSREPDPDDRRAIVLQTTEAGRDLMGRLSSGRRKRMERLLGDWPEQDIADFGRLLGMLNQATEKYGEQNALELEQELNHG</sequence>
<reference evidence="6" key="1">
    <citation type="submission" date="2023-07" db="EMBL/GenBank/DDBJ databases">
        <title>30 novel species of actinomycetes from the DSMZ collection.</title>
        <authorList>
            <person name="Nouioui I."/>
        </authorList>
    </citation>
    <scope>NUCLEOTIDE SEQUENCE [LARGE SCALE GENOMIC DNA]</scope>
    <source>
        <strain evidence="6">DSM 44399</strain>
    </source>
</reference>
<name>A0ABU2J7G6_9ACTN</name>
<evidence type="ECO:0000259" key="4">
    <source>
        <dbReference type="PROSITE" id="PS50995"/>
    </source>
</evidence>
<organism evidence="5 6">
    <name type="scientific">Jatrophihabitans lederbergiae</name>
    <dbReference type="NCBI Taxonomy" id="3075547"/>
    <lineage>
        <taxon>Bacteria</taxon>
        <taxon>Bacillati</taxon>
        <taxon>Actinomycetota</taxon>
        <taxon>Actinomycetes</taxon>
        <taxon>Jatrophihabitantales</taxon>
        <taxon>Jatrophihabitantaceae</taxon>
        <taxon>Jatrophihabitans</taxon>
    </lineage>
</organism>
<dbReference type="RefSeq" id="WP_311422083.1">
    <property type="nucleotide sequence ID" value="NZ_JAVREH010000005.1"/>
</dbReference>
<keyword evidence="1" id="KW-0805">Transcription regulation</keyword>
<evidence type="ECO:0000256" key="2">
    <source>
        <dbReference type="ARBA" id="ARBA00023125"/>
    </source>
</evidence>
<dbReference type="PROSITE" id="PS50995">
    <property type="entry name" value="HTH_MARR_2"/>
    <property type="match status" value="1"/>
</dbReference>
<evidence type="ECO:0000256" key="1">
    <source>
        <dbReference type="ARBA" id="ARBA00023015"/>
    </source>
</evidence>
<dbReference type="PANTHER" id="PTHR33164">
    <property type="entry name" value="TRANSCRIPTIONAL REGULATOR, MARR FAMILY"/>
    <property type="match status" value="1"/>
</dbReference>
<dbReference type="InterPro" id="IPR023187">
    <property type="entry name" value="Tscrpt_reg_MarR-type_CS"/>
</dbReference>
<dbReference type="Gene3D" id="1.10.10.10">
    <property type="entry name" value="Winged helix-like DNA-binding domain superfamily/Winged helix DNA-binding domain"/>
    <property type="match status" value="1"/>
</dbReference>
<dbReference type="EMBL" id="JAVREH010000005">
    <property type="protein sequence ID" value="MDT0260927.1"/>
    <property type="molecule type" value="Genomic_DNA"/>
</dbReference>
<keyword evidence="6" id="KW-1185">Reference proteome</keyword>
<comment type="caution">
    <text evidence="5">The sequence shown here is derived from an EMBL/GenBank/DDBJ whole genome shotgun (WGS) entry which is preliminary data.</text>
</comment>
<dbReference type="InterPro" id="IPR036388">
    <property type="entry name" value="WH-like_DNA-bd_sf"/>
</dbReference>
<protein>
    <submittedName>
        <fullName evidence="5">MarR family winged helix-turn-helix transcriptional regulator</fullName>
    </submittedName>
</protein>
<dbReference type="PROSITE" id="PS01117">
    <property type="entry name" value="HTH_MARR_1"/>
    <property type="match status" value="1"/>
</dbReference>
<accession>A0ABU2J7G6</accession>
<dbReference type="SMART" id="SM00347">
    <property type="entry name" value="HTH_MARR"/>
    <property type="match status" value="1"/>
</dbReference>
<proteinExistence type="predicted"/>
<evidence type="ECO:0000313" key="5">
    <source>
        <dbReference type="EMBL" id="MDT0260927.1"/>
    </source>
</evidence>